<keyword evidence="1" id="KW-0472">Membrane</keyword>
<dbReference type="RefSeq" id="WP_286217617.1">
    <property type="nucleotide sequence ID" value="NZ_AP027729.1"/>
</dbReference>
<evidence type="ECO:0000313" key="2">
    <source>
        <dbReference type="EMBL" id="BDZ43351.1"/>
    </source>
</evidence>
<dbReference type="Proteomes" id="UP001321475">
    <property type="component" value="Chromosome"/>
</dbReference>
<proteinExistence type="predicted"/>
<keyword evidence="1" id="KW-0812">Transmembrane</keyword>
<dbReference type="InterPro" id="IPR046487">
    <property type="entry name" value="DUF6580"/>
</dbReference>
<reference evidence="3" key="1">
    <citation type="journal article" date="2019" name="Int. J. Syst. Evol. Microbiol.">
        <title>The Global Catalogue of Microorganisms (GCM) 10K type strain sequencing project: providing services to taxonomists for standard genome sequencing and annotation.</title>
        <authorList>
            <consortium name="The Broad Institute Genomics Platform"/>
            <consortium name="The Broad Institute Genome Sequencing Center for Infectious Disease"/>
            <person name="Wu L."/>
            <person name="Ma J."/>
        </authorList>
    </citation>
    <scope>NUCLEOTIDE SEQUENCE [LARGE SCALE GENOMIC DNA]</scope>
    <source>
        <strain evidence="3">NBRC 108565</strain>
    </source>
</reference>
<keyword evidence="3" id="KW-1185">Reference proteome</keyword>
<gene>
    <name evidence="2" type="ORF">GCM10025865_26500</name>
</gene>
<evidence type="ECO:0000256" key="1">
    <source>
        <dbReference type="SAM" id="Phobius"/>
    </source>
</evidence>
<dbReference type="Pfam" id="PF20221">
    <property type="entry name" value="DUF6580"/>
    <property type="match status" value="1"/>
</dbReference>
<feature type="transmembrane region" description="Helical" evidence="1">
    <location>
        <begin position="16"/>
        <end position="35"/>
    </location>
</feature>
<sequence length="200" mass="21710">MEARHVLSLHDLRERWWRPAVVLLLVAMAIVWRLVRADAGAPPNLELVTAATFAGALLLRNRLAFAVPLVVAVVSDLLLGNGPVWIFTWSAWAVVGLGALLAPRFADRHRFWTALGFGAGASVWFYLWTNAGVWLLARGTFYPAGIEGLAASYVAGLPFLRTMLIGNLVLVPVAAAVVSLVESFERRRELGMAPALGATR</sequence>
<feature type="transmembrane region" description="Helical" evidence="1">
    <location>
        <begin position="47"/>
        <end position="72"/>
    </location>
</feature>
<keyword evidence="1" id="KW-1133">Transmembrane helix</keyword>
<feature type="transmembrane region" description="Helical" evidence="1">
    <location>
        <begin position="157"/>
        <end position="181"/>
    </location>
</feature>
<accession>A0ABM8G5H6</accession>
<feature type="transmembrane region" description="Helical" evidence="1">
    <location>
        <begin position="84"/>
        <end position="102"/>
    </location>
</feature>
<evidence type="ECO:0008006" key="4">
    <source>
        <dbReference type="Google" id="ProtNLM"/>
    </source>
</evidence>
<name>A0ABM8G5H6_9CELL</name>
<protein>
    <recommendedName>
        <fullName evidence="4">Energy-coupling factor transport system substrate-specific component</fullName>
    </recommendedName>
</protein>
<organism evidence="2 3">
    <name type="scientific">Paraoerskovia sediminicola</name>
    <dbReference type="NCBI Taxonomy" id="1138587"/>
    <lineage>
        <taxon>Bacteria</taxon>
        <taxon>Bacillati</taxon>
        <taxon>Actinomycetota</taxon>
        <taxon>Actinomycetes</taxon>
        <taxon>Micrococcales</taxon>
        <taxon>Cellulomonadaceae</taxon>
        <taxon>Paraoerskovia</taxon>
    </lineage>
</organism>
<evidence type="ECO:0000313" key="3">
    <source>
        <dbReference type="Proteomes" id="UP001321475"/>
    </source>
</evidence>
<feature type="transmembrane region" description="Helical" evidence="1">
    <location>
        <begin position="114"/>
        <end position="137"/>
    </location>
</feature>
<dbReference type="EMBL" id="AP027729">
    <property type="protein sequence ID" value="BDZ43351.1"/>
    <property type="molecule type" value="Genomic_DNA"/>
</dbReference>